<protein>
    <submittedName>
        <fullName evidence="2">S-adenosyl-L-methionine-dependent methyltransferase</fullName>
    </submittedName>
</protein>
<proteinExistence type="predicted"/>
<reference evidence="2 3" key="1">
    <citation type="submission" date="2016-06" db="EMBL/GenBank/DDBJ databases">
        <title>Comparative genomics of the ectomycorrhizal sister species Rhizopogon vinicolor and Rhizopogon vesiculosus (Basidiomycota: Boletales) reveals a divergence of the mating type B locus.</title>
        <authorList>
            <consortium name="DOE Joint Genome Institute"/>
            <person name="Mujic A.B."/>
            <person name="Kuo A."/>
            <person name="Tritt A."/>
            <person name="Lipzen A."/>
            <person name="Chen C."/>
            <person name="Johnson J."/>
            <person name="Sharma A."/>
            <person name="Barry K."/>
            <person name="Grigoriev I.V."/>
            <person name="Spatafora J.W."/>
        </authorList>
    </citation>
    <scope>NUCLEOTIDE SEQUENCE [LARGE SCALE GENOMIC DNA]</scope>
    <source>
        <strain evidence="2 3">AM-OR11-026</strain>
    </source>
</reference>
<name>A0A1B7N490_9AGAM</name>
<dbReference type="OrthoDB" id="433955at2759"/>
<dbReference type="SUPFAM" id="SSF53335">
    <property type="entry name" value="S-adenosyl-L-methionine-dependent methyltransferases"/>
    <property type="match status" value="1"/>
</dbReference>
<keyword evidence="2" id="KW-0489">Methyltransferase</keyword>
<dbReference type="EMBL" id="KV448241">
    <property type="protein sequence ID" value="OAX39659.1"/>
    <property type="molecule type" value="Genomic_DNA"/>
</dbReference>
<accession>A0A1B7N490</accession>
<organism evidence="2 3">
    <name type="scientific">Rhizopogon vinicolor AM-OR11-026</name>
    <dbReference type="NCBI Taxonomy" id="1314800"/>
    <lineage>
        <taxon>Eukaryota</taxon>
        <taxon>Fungi</taxon>
        <taxon>Dikarya</taxon>
        <taxon>Basidiomycota</taxon>
        <taxon>Agaricomycotina</taxon>
        <taxon>Agaricomycetes</taxon>
        <taxon>Agaricomycetidae</taxon>
        <taxon>Boletales</taxon>
        <taxon>Suillineae</taxon>
        <taxon>Rhizopogonaceae</taxon>
        <taxon>Rhizopogon</taxon>
    </lineage>
</organism>
<dbReference type="PANTHER" id="PTHR14614">
    <property type="entry name" value="HEPATOCELLULAR CARCINOMA-ASSOCIATED ANTIGEN"/>
    <property type="match status" value="1"/>
</dbReference>
<gene>
    <name evidence="2" type="ORF">K503DRAFT_69574</name>
</gene>
<keyword evidence="3" id="KW-1185">Reference proteome</keyword>
<dbReference type="GO" id="GO:0008757">
    <property type="term" value="F:S-adenosylmethionine-dependent methyltransferase activity"/>
    <property type="evidence" value="ECO:0007669"/>
    <property type="project" value="UniProtKB-ARBA"/>
</dbReference>
<dbReference type="AlphaFoldDB" id="A0A1B7N490"/>
<evidence type="ECO:0000313" key="3">
    <source>
        <dbReference type="Proteomes" id="UP000092154"/>
    </source>
</evidence>
<dbReference type="FunCoup" id="A0A1B7N490">
    <property type="interactions" value="29"/>
</dbReference>
<dbReference type="PANTHER" id="PTHR14614:SF147">
    <property type="entry name" value="S-ADENOSYLMETHIONINE-DEPENDENT METHYLTRANSFERASE OF THE SEVEN BETA-STRAND FAMILY"/>
    <property type="match status" value="1"/>
</dbReference>
<dbReference type="InParanoid" id="A0A1B7N490"/>
<dbReference type="CDD" id="cd02440">
    <property type="entry name" value="AdoMet_MTases"/>
    <property type="match status" value="1"/>
</dbReference>
<dbReference type="InterPro" id="IPR019410">
    <property type="entry name" value="Methyltransf_16"/>
</dbReference>
<keyword evidence="2" id="KW-0808">Transferase</keyword>
<dbReference type="STRING" id="1314800.A0A1B7N490"/>
<evidence type="ECO:0000313" key="2">
    <source>
        <dbReference type="EMBL" id="OAX39659.1"/>
    </source>
</evidence>
<dbReference type="InterPro" id="IPR029063">
    <property type="entry name" value="SAM-dependent_MTases_sf"/>
</dbReference>
<sequence>MTYLRPPTSFLPPLSVLCTHSTTSLQDALQDLKDVYFPTIPLPTTRTPSIAAIPALKQSISDAVHVPYQKRMGRLKHSDGVLDSGYASEEEDEEEPGRGPESEAEDMDVDVLRSDEFERDFSIKWLTGLMKRSDAWIHALDSAEEQEEHSRVSVIDEACELLARFAGGNEQQEDDALTRRFTFPLCTEGQAVTVELNDAPLTSSDHTSVGLQSWASAIIFAERICADPARHLSIPTGAVPLRVLELGAGTGLLSIATARILDYMGIDANIVATDYHSAVLQNLMRNVQTNNVSVQVESLDWSRPPLLEPYDVILAADVVYHPEHAKLIKNCVEKALKKDGVFWMIIAMRSTGRHEGLWETVDEVFPDGERGLLRNEECGKECGGEMKLVVVQKEDVGRREGIGRADEVGYRLFKIRWLSCHYCC</sequence>
<dbReference type="GO" id="GO:0032259">
    <property type="term" value="P:methylation"/>
    <property type="evidence" value="ECO:0007669"/>
    <property type="project" value="UniProtKB-KW"/>
</dbReference>
<dbReference type="Proteomes" id="UP000092154">
    <property type="component" value="Unassembled WGS sequence"/>
</dbReference>
<feature type="region of interest" description="Disordered" evidence="1">
    <location>
        <begin position="78"/>
        <end position="107"/>
    </location>
</feature>
<evidence type="ECO:0000256" key="1">
    <source>
        <dbReference type="SAM" id="MobiDB-lite"/>
    </source>
</evidence>
<dbReference type="Pfam" id="PF10294">
    <property type="entry name" value="Methyltransf_16"/>
    <property type="match status" value="1"/>
</dbReference>
<dbReference type="Gene3D" id="3.40.50.150">
    <property type="entry name" value="Vaccinia Virus protein VP39"/>
    <property type="match status" value="1"/>
</dbReference>